<feature type="binding site" evidence="8">
    <location>
        <position position="421"/>
    </location>
    <ligand>
        <name>GTP</name>
        <dbReference type="ChEBI" id="CHEBI:37565"/>
    </ligand>
</feature>
<keyword evidence="6 8" id="KW-0464">Manganese</keyword>
<dbReference type="InterPro" id="IPR008209">
    <property type="entry name" value="PEP_carboxykinase_GTP"/>
</dbReference>
<dbReference type="AlphaFoldDB" id="A0A832EUR8"/>
<keyword evidence="8" id="KW-0963">Cytoplasm</keyword>
<feature type="binding site" evidence="8">
    <location>
        <position position="254"/>
    </location>
    <ligand>
        <name>Mn(2+)</name>
        <dbReference type="ChEBI" id="CHEBI:29035"/>
    </ligand>
</feature>
<dbReference type="InterPro" id="IPR008210">
    <property type="entry name" value="PEP_carboxykinase_N"/>
</dbReference>
<dbReference type="GO" id="GO:0006094">
    <property type="term" value="P:gluconeogenesis"/>
    <property type="evidence" value="ECO:0007669"/>
    <property type="project" value="UniProtKB-UniRule"/>
</dbReference>
<keyword evidence="11" id="KW-0670">Pyruvate</keyword>
<keyword evidence="11" id="KW-0808">Transferase</keyword>
<feature type="domain" description="Phosphoenolpyruvate carboxykinase GTP-utilising N-terminal" evidence="10">
    <location>
        <begin position="35"/>
        <end position="245"/>
    </location>
</feature>
<evidence type="ECO:0000256" key="3">
    <source>
        <dbReference type="ARBA" id="ARBA00022741"/>
    </source>
</evidence>
<keyword evidence="8" id="KW-0312">Gluconeogenesis</keyword>
<evidence type="ECO:0000256" key="7">
    <source>
        <dbReference type="ARBA" id="ARBA00023239"/>
    </source>
</evidence>
<dbReference type="Pfam" id="PF17297">
    <property type="entry name" value="PEPCK_N"/>
    <property type="match status" value="1"/>
</dbReference>
<feature type="active site" evidence="8">
    <location>
        <position position="278"/>
    </location>
</feature>
<dbReference type="NCBIfam" id="NF003253">
    <property type="entry name" value="PRK04210.1"/>
    <property type="match status" value="1"/>
</dbReference>
<dbReference type="SUPFAM" id="SSF53795">
    <property type="entry name" value="PEP carboxykinase-like"/>
    <property type="match status" value="1"/>
</dbReference>
<evidence type="ECO:0000256" key="6">
    <source>
        <dbReference type="ARBA" id="ARBA00023211"/>
    </source>
</evidence>
<dbReference type="GO" id="GO:0016301">
    <property type="term" value="F:kinase activity"/>
    <property type="evidence" value="ECO:0007669"/>
    <property type="project" value="UniProtKB-KW"/>
</dbReference>
<feature type="binding site" evidence="8">
    <location>
        <begin position="277"/>
        <end position="282"/>
    </location>
    <ligand>
        <name>GTP</name>
        <dbReference type="ChEBI" id="CHEBI:37565"/>
    </ligand>
</feature>
<evidence type="ECO:0000256" key="2">
    <source>
        <dbReference type="ARBA" id="ARBA00022723"/>
    </source>
</evidence>
<dbReference type="Gene3D" id="3.40.449.10">
    <property type="entry name" value="Phosphoenolpyruvate Carboxykinase, domain 1"/>
    <property type="match status" value="1"/>
</dbReference>
<feature type="binding site" evidence="8">
    <location>
        <begin position="226"/>
        <end position="228"/>
    </location>
    <ligand>
        <name>substrate</name>
    </ligand>
</feature>
<dbReference type="PANTHER" id="PTHR11561">
    <property type="entry name" value="PHOSPHOENOLPYRUVATE CARBOXYKINASE"/>
    <property type="match status" value="1"/>
</dbReference>
<dbReference type="Gene3D" id="2.170.8.10">
    <property type="entry name" value="Phosphoenolpyruvate Carboxykinase, domain 2"/>
    <property type="match status" value="1"/>
</dbReference>
<dbReference type="PANTHER" id="PTHR11561:SF0">
    <property type="entry name" value="PHOSPHOENOLPYRUVATE CARBOXYKINASE [GTP]-RELATED"/>
    <property type="match status" value="1"/>
</dbReference>
<dbReference type="EC" id="4.1.1.32" evidence="8"/>
<dbReference type="InterPro" id="IPR013035">
    <property type="entry name" value="PEP_carboxykinase_C"/>
</dbReference>
<dbReference type="Pfam" id="PF00821">
    <property type="entry name" value="PEPCK_GTP"/>
    <property type="match status" value="1"/>
</dbReference>
<comment type="pathway">
    <text evidence="8">Carbohydrate biosynthesis; gluconeogenesis.</text>
</comment>
<organism evidence="11">
    <name type="scientific">Ignisphaera aggregans</name>
    <dbReference type="NCBI Taxonomy" id="334771"/>
    <lineage>
        <taxon>Archaea</taxon>
        <taxon>Thermoproteota</taxon>
        <taxon>Thermoprotei</taxon>
        <taxon>Desulfurococcales</taxon>
        <taxon>Desulfurococcaceae</taxon>
        <taxon>Ignisphaera</taxon>
    </lineage>
</organism>
<dbReference type="GO" id="GO:0006107">
    <property type="term" value="P:oxaloacetate metabolic process"/>
    <property type="evidence" value="ECO:0007669"/>
    <property type="project" value="TreeGrafter"/>
</dbReference>
<dbReference type="Gene3D" id="3.90.228.20">
    <property type="match status" value="1"/>
</dbReference>
<keyword evidence="2 8" id="KW-0479">Metal-binding</keyword>
<comment type="function">
    <text evidence="8">Catalyzes the conversion of oxaloacetate (OAA) to phosphoenolpyruvate (PEP), the rate-limiting step in the metabolic pathway that produces glucose from lactate and other precursors derived from the citric acid cycle.</text>
</comment>
<dbReference type="GO" id="GO:0019543">
    <property type="term" value="P:propionate catabolic process"/>
    <property type="evidence" value="ECO:0007669"/>
    <property type="project" value="TreeGrafter"/>
</dbReference>
<dbReference type="GO" id="GO:0046327">
    <property type="term" value="P:glycerol biosynthetic process from pyruvate"/>
    <property type="evidence" value="ECO:0007669"/>
    <property type="project" value="TreeGrafter"/>
</dbReference>
<protein>
    <recommendedName>
        <fullName evidence="8">Phosphoenolpyruvate carboxykinase [GTP]</fullName>
        <shortName evidence="8">PEP carboxykinase</shortName>
        <shortName evidence="8">PEPCK</shortName>
        <ecNumber evidence="8">4.1.1.32</ecNumber>
    </recommendedName>
    <alternativeName>
        <fullName evidence="8">GTP-dependent phosphoenolpyruvate carboxykinase</fullName>
        <shortName evidence="8">GTP-PEPCK</shortName>
    </alternativeName>
</protein>
<comment type="cofactor">
    <cofactor evidence="8">
        <name>Mn(2+)</name>
        <dbReference type="ChEBI" id="CHEBI:29035"/>
    </cofactor>
    <text evidence="8">Binds 1 Mn(2+) ion per subunit.</text>
</comment>
<evidence type="ECO:0000313" key="11">
    <source>
        <dbReference type="EMBL" id="HFQ78073.1"/>
    </source>
</evidence>
<keyword evidence="4 8" id="KW-0210">Decarboxylase</keyword>
<feature type="binding site" evidence="8">
    <location>
        <position position="92"/>
    </location>
    <ligand>
        <name>substrate</name>
    </ligand>
</feature>
<dbReference type="GO" id="GO:0071333">
    <property type="term" value="P:cellular response to glucose stimulus"/>
    <property type="evidence" value="ECO:0007669"/>
    <property type="project" value="TreeGrafter"/>
</dbReference>
<dbReference type="SUPFAM" id="SSF68923">
    <property type="entry name" value="PEP carboxykinase N-terminal domain"/>
    <property type="match status" value="1"/>
</dbReference>
<dbReference type="GO" id="GO:0005525">
    <property type="term" value="F:GTP binding"/>
    <property type="evidence" value="ECO:0007669"/>
    <property type="project" value="UniProtKB-UniRule"/>
</dbReference>
<evidence type="ECO:0000256" key="4">
    <source>
        <dbReference type="ARBA" id="ARBA00022793"/>
    </source>
</evidence>
<feature type="domain" description="Phosphoenolpyruvate carboxykinase C-terminal P-loop" evidence="9">
    <location>
        <begin position="250"/>
        <end position="606"/>
    </location>
</feature>
<dbReference type="EMBL" id="DTAU01000001">
    <property type="protein sequence ID" value="HFQ78073.1"/>
    <property type="molecule type" value="Genomic_DNA"/>
</dbReference>
<dbReference type="GO" id="GO:0005829">
    <property type="term" value="C:cytosol"/>
    <property type="evidence" value="ECO:0007669"/>
    <property type="project" value="TreeGrafter"/>
</dbReference>
<comment type="caution">
    <text evidence="8">Lacks conserved residue(s) required for the propagation of feature annotation.</text>
</comment>
<dbReference type="GO" id="GO:0030145">
    <property type="term" value="F:manganese ion binding"/>
    <property type="evidence" value="ECO:0007669"/>
    <property type="project" value="UniProtKB-UniRule"/>
</dbReference>
<name>A0A832EUR8_9CREN</name>
<dbReference type="GO" id="GO:0004613">
    <property type="term" value="F:phosphoenolpyruvate carboxykinase (GTP) activity"/>
    <property type="evidence" value="ECO:0007669"/>
    <property type="project" value="UniProtKB-UniRule"/>
</dbReference>
<feature type="binding site" evidence="8">
    <location>
        <position position="390"/>
    </location>
    <ligand>
        <name>GTP</name>
        <dbReference type="ChEBI" id="CHEBI:37565"/>
    </ligand>
</feature>
<dbReference type="HAMAP" id="MF_00452">
    <property type="entry name" value="PEPCK_GTP"/>
    <property type="match status" value="1"/>
</dbReference>
<evidence type="ECO:0000256" key="1">
    <source>
        <dbReference type="ARBA" id="ARBA00005796"/>
    </source>
</evidence>
<comment type="similarity">
    <text evidence="1 8">Belongs to the phosphoenolpyruvate carboxykinase [GTP] family.</text>
</comment>
<keyword evidence="3 8" id="KW-0547">Nucleotide-binding</keyword>
<dbReference type="InterPro" id="IPR035078">
    <property type="entry name" value="PEP_carboxykinase_GTP_N"/>
</dbReference>
<comment type="subcellular location">
    <subcellularLocation>
        <location evidence="8">Cytoplasm</location>
    </subcellularLocation>
</comment>
<feature type="binding site" evidence="8">
    <location>
        <position position="294"/>
    </location>
    <ligand>
        <name>Mn(2+)</name>
        <dbReference type="ChEBI" id="CHEBI:29035"/>
    </ligand>
</feature>
<dbReference type="InterPro" id="IPR035077">
    <property type="entry name" value="PEP_carboxykinase_GTP_C"/>
</dbReference>
<dbReference type="GO" id="GO:0042594">
    <property type="term" value="P:response to starvation"/>
    <property type="evidence" value="ECO:0007669"/>
    <property type="project" value="TreeGrafter"/>
</dbReference>
<evidence type="ECO:0000256" key="5">
    <source>
        <dbReference type="ARBA" id="ARBA00023134"/>
    </source>
</evidence>
<keyword evidence="11" id="KW-0418">Kinase</keyword>
<reference evidence="11" key="1">
    <citation type="journal article" date="2020" name="mSystems">
        <title>Genome- and Community-Level Interaction Insights into Carbon Utilization and Element Cycling Functions of Hydrothermarchaeota in Hydrothermal Sediment.</title>
        <authorList>
            <person name="Zhou Z."/>
            <person name="Liu Y."/>
            <person name="Xu W."/>
            <person name="Pan J."/>
            <person name="Luo Z.H."/>
            <person name="Li M."/>
        </authorList>
    </citation>
    <scope>NUCLEOTIDE SEQUENCE</scope>
    <source>
        <strain evidence="11">SpSt-629</strain>
    </source>
</reference>
<gene>
    <name evidence="8" type="primary">pckG</name>
    <name evidence="11" type="ORF">ENT99_00015</name>
</gene>
<dbReference type="GO" id="GO:0033993">
    <property type="term" value="P:response to lipid"/>
    <property type="evidence" value="ECO:0007669"/>
    <property type="project" value="TreeGrafter"/>
</dbReference>
<accession>A0A832EUR8</accession>
<keyword evidence="5 8" id="KW-0342">GTP-binding</keyword>
<comment type="caution">
    <text evidence="11">The sequence shown here is derived from an EMBL/GenBank/DDBJ whole genome shotgun (WGS) entry which is preliminary data.</text>
</comment>
<evidence type="ECO:0000259" key="9">
    <source>
        <dbReference type="Pfam" id="PF00821"/>
    </source>
</evidence>
<feature type="binding site" evidence="8">
    <location>
        <begin position="388"/>
        <end position="390"/>
    </location>
    <ligand>
        <name>substrate</name>
    </ligand>
</feature>
<evidence type="ECO:0000259" key="10">
    <source>
        <dbReference type="Pfam" id="PF17297"/>
    </source>
</evidence>
<feature type="binding site" evidence="8">
    <location>
        <position position="235"/>
    </location>
    <ligand>
        <name>Mn(2+)</name>
        <dbReference type="ChEBI" id="CHEBI:29035"/>
    </ligand>
</feature>
<proteinExistence type="inferred from homology"/>
<dbReference type="PIRSF" id="PIRSF001348">
    <property type="entry name" value="PEP_carboxykinase_GTP"/>
    <property type="match status" value="1"/>
</dbReference>
<evidence type="ECO:0000256" key="8">
    <source>
        <dbReference type="HAMAP-Rule" id="MF_00452"/>
    </source>
</evidence>
<dbReference type="UniPathway" id="UPA00138"/>
<sequence length="627" mass="72230">MIFSDNEDLYSRLTKVLSPRMYERLMKIRDPTLHKWIAEVISIAKPSSVYIVTGDREDIEYVRKAAIERGEEISTIYPMHTVHFDGPNDLARDRKNTKILISNNNSIPLITTYSRELGLREIFELAEGIMSGKEMFVSFYCFGPRDSDFTMYAVQVTDSAYVIHSENILYRPCYDVFVEKTPDIEYVKFFHSSGELNENRWSKNTDKRRIYIDLEGATVYSINTQYAGNSVGLKKLMLRFCVYKGYREGWLCEHMFIVGVRGNSDRVTYFTGAFPAGCGKTSTVFAADIVVGDDIAIIKAVDGMARAVNPEVGMFGIVDGINPEEDPEIYRLLTSPETEIIFANTLLTDDGEVWWRGKSEPPKPGINYAGRWPPENDNALKIPPSHPNARFTISIRYLDNLDPKIDDPNGVPIHGMIFGGRDYHTLPPVVESFDWIHGVVTMGAILESEKTTAILDGVGEMEFNPFAILDFLSISIGKFLKLHLDFGEKLVTRPRIFNVNYFLKDEEGRFIADKRDKAVWLRWMELRVHRDIDAIETPIGYIPIYGDLAKLFNKHLDREYPETRYEKEFMLRIEKLIDRIERGWNIYTTIPDTPPIFFEIMKNQKRKLEEAKQKYGNKINPFKFDKS</sequence>
<comment type="catalytic activity">
    <reaction evidence="8">
        <text>oxaloacetate + GTP = phosphoenolpyruvate + GDP + CO2</text>
        <dbReference type="Rhea" id="RHEA:10388"/>
        <dbReference type="ChEBI" id="CHEBI:16452"/>
        <dbReference type="ChEBI" id="CHEBI:16526"/>
        <dbReference type="ChEBI" id="CHEBI:37565"/>
        <dbReference type="ChEBI" id="CHEBI:58189"/>
        <dbReference type="ChEBI" id="CHEBI:58702"/>
        <dbReference type="EC" id="4.1.1.32"/>
    </reaction>
</comment>
<keyword evidence="7 8" id="KW-0456">Lyase</keyword>